<dbReference type="EMBL" id="JANIIK010000119">
    <property type="protein sequence ID" value="KAJ3584124.1"/>
    <property type="molecule type" value="Genomic_DNA"/>
</dbReference>
<proteinExistence type="predicted"/>
<dbReference type="GO" id="GO:0030246">
    <property type="term" value="F:carbohydrate binding"/>
    <property type="evidence" value="ECO:0007669"/>
    <property type="project" value="TreeGrafter"/>
</dbReference>
<evidence type="ECO:0008006" key="6">
    <source>
        <dbReference type="Google" id="ProtNLM"/>
    </source>
</evidence>
<feature type="domain" description="SIS" evidence="3">
    <location>
        <begin position="77"/>
        <end position="187"/>
    </location>
</feature>
<protein>
    <recommendedName>
        <fullName evidence="6">Glucokinase regulatory protein</fullName>
    </recommendedName>
</protein>
<dbReference type="Pfam" id="PF22198">
    <property type="entry name" value="GKRP_SIS_2"/>
    <property type="match status" value="1"/>
</dbReference>
<dbReference type="Gene3D" id="3.40.50.12620">
    <property type="match status" value="1"/>
</dbReference>
<gene>
    <name evidence="4" type="ORF">NHX12_014620</name>
</gene>
<dbReference type="GO" id="GO:0019899">
    <property type="term" value="F:enzyme binding"/>
    <property type="evidence" value="ECO:0007669"/>
    <property type="project" value="TreeGrafter"/>
</dbReference>
<evidence type="ECO:0000256" key="1">
    <source>
        <dbReference type="ARBA" id="ARBA00023277"/>
    </source>
</evidence>
<dbReference type="Pfam" id="PF20741">
    <property type="entry name" value="GKRP-like_C"/>
    <property type="match status" value="1"/>
</dbReference>
<dbReference type="SUPFAM" id="SSF53697">
    <property type="entry name" value="SIS domain"/>
    <property type="match status" value="2"/>
</dbReference>
<organism evidence="4 5">
    <name type="scientific">Muraenolepis orangiensis</name>
    <name type="common">Patagonian moray cod</name>
    <dbReference type="NCBI Taxonomy" id="630683"/>
    <lineage>
        <taxon>Eukaryota</taxon>
        <taxon>Metazoa</taxon>
        <taxon>Chordata</taxon>
        <taxon>Craniata</taxon>
        <taxon>Vertebrata</taxon>
        <taxon>Euteleostomi</taxon>
        <taxon>Actinopterygii</taxon>
        <taxon>Neopterygii</taxon>
        <taxon>Teleostei</taxon>
        <taxon>Neoteleostei</taxon>
        <taxon>Acanthomorphata</taxon>
        <taxon>Zeiogadaria</taxon>
        <taxon>Gadariae</taxon>
        <taxon>Gadiformes</taxon>
        <taxon>Muraenolepidoidei</taxon>
        <taxon>Muraenolepididae</taxon>
        <taxon>Muraenolepis</taxon>
    </lineage>
</organism>
<keyword evidence="5" id="KW-1185">Reference proteome</keyword>
<evidence type="ECO:0000313" key="5">
    <source>
        <dbReference type="Proteomes" id="UP001148018"/>
    </source>
</evidence>
<dbReference type="InterPro" id="IPR046348">
    <property type="entry name" value="SIS_dom_sf"/>
</dbReference>
<dbReference type="Gene3D" id="1.10.8.1080">
    <property type="match status" value="1"/>
</dbReference>
<dbReference type="GO" id="GO:0009750">
    <property type="term" value="P:response to fructose"/>
    <property type="evidence" value="ECO:0007669"/>
    <property type="project" value="TreeGrafter"/>
</dbReference>
<dbReference type="Proteomes" id="UP001148018">
    <property type="component" value="Unassembled WGS sequence"/>
</dbReference>
<dbReference type="InterPro" id="IPR040190">
    <property type="entry name" value="MURQ/GCKR"/>
</dbReference>
<accession>A0A9Q0I350</accession>
<dbReference type="GO" id="GO:0070095">
    <property type="term" value="F:fructose-6-phosphate binding"/>
    <property type="evidence" value="ECO:0007669"/>
    <property type="project" value="TreeGrafter"/>
</dbReference>
<dbReference type="AlphaFoldDB" id="A0A9Q0I350"/>
<dbReference type="Gene3D" id="3.40.50.10490">
    <property type="entry name" value="Glucose-6-phosphate isomerase like protein, domain 1"/>
    <property type="match status" value="1"/>
</dbReference>
<evidence type="ECO:0000259" key="3">
    <source>
        <dbReference type="Pfam" id="PF22645"/>
    </source>
</evidence>
<feature type="domain" description="Glucokinase regulatory protein second SIS" evidence="2">
    <location>
        <begin position="284"/>
        <end position="382"/>
    </location>
</feature>
<dbReference type="GO" id="GO:0042593">
    <property type="term" value="P:glucose homeostasis"/>
    <property type="evidence" value="ECO:0007669"/>
    <property type="project" value="TreeGrafter"/>
</dbReference>
<dbReference type="Pfam" id="PF22645">
    <property type="entry name" value="GKRP_SIS_N"/>
    <property type="match status" value="1"/>
</dbReference>
<keyword evidence="1" id="KW-0119">Carbohydrate metabolism</keyword>
<dbReference type="GO" id="GO:0005654">
    <property type="term" value="C:nucleoplasm"/>
    <property type="evidence" value="ECO:0007669"/>
    <property type="project" value="TreeGrafter"/>
</dbReference>
<evidence type="ECO:0000313" key="4">
    <source>
        <dbReference type="EMBL" id="KAJ3584124.1"/>
    </source>
</evidence>
<dbReference type="GO" id="GO:0005829">
    <property type="term" value="C:cytosol"/>
    <property type="evidence" value="ECO:0007669"/>
    <property type="project" value="TreeGrafter"/>
</dbReference>
<dbReference type="OrthoDB" id="311172at2759"/>
<name>A0A9Q0I350_9TELE</name>
<sequence>MAKAEGPWTMREWELPDYESELPVSEKSNPLTRDIDRASANHVVRLLEASDAEMFQGETGSPYKKLFSDSVIKTMMEVAEKVAHILKGATEGLVVISGCGTSGRLAFLIATHFNRLLTSVNRSPVLAYLIAGDDKALLSSQEAPEDDAHQGMLSLQKLCEGKRRVLFIGVSCGLSAPFVAGQLHLCLQHPETYTPVLLGFNPAAEPIPGCRFTFQSVVQQLEELAVNQRAFLLNPAVGGGSATKILLESVLSAAHEAAHANTHITHTGMLERVREYERAVAATYAQTEVIAGLVESAGQSLLLGGRVCYLGWGSLGAVGLMDASECIPTFGADYEDVRGFISGGYQSLGNKDGPLTSLGPQFSISHADFERLVLHALSDHDTQMELSSKLVLNAVSTGAHVLTGKVYRNHMVDLQVTNTKLYGRATRLLQGLTGRPRAHTRSKVVPLALVCLLIGCSVSEAESLLVRQPVVRDAVEACLTAASTQA</sequence>
<dbReference type="PANTHER" id="PTHR10088:SF4">
    <property type="entry name" value="GLUCOKINASE REGULATORY PROTEIN"/>
    <property type="match status" value="1"/>
</dbReference>
<reference evidence="4" key="1">
    <citation type="submission" date="2022-07" db="EMBL/GenBank/DDBJ databases">
        <title>Chromosome-level genome of Muraenolepis orangiensis.</title>
        <authorList>
            <person name="Kim J."/>
        </authorList>
    </citation>
    <scope>NUCLEOTIDE SEQUENCE</scope>
    <source>
        <strain evidence="4">KU_S4_2022</strain>
        <tissue evidence="4">Muscle</tissue>
    </source>
</reference>
<dbReference type="PANTHER" id="PTHR10088">
    <property type="entry name" value="GLUCOKINASE REGULATORY PROTEIN"/>
    <property type="match status" value="1"/>
</dbReference>
<dbReference type="InterPro" id="IPR054017">
    <property type="entry name" value="GKRP_SIS_2"/>
</dbReference>
<dbReference type="GO" id="GO:1901135">
    <property type="term" value="P:carbohydrate derivative metabolic process"/>
    <property type="evidence" value="ECO:0007669"/>
    <property type="project" value="InterPro"/>
</dbReference>
<comment type="caution">
    <text evidence="4">The sequence shown here is derived from an EMBL/GenBank/DDBJ whole genome shotgun (WGS) entry which is preliminary data.</text>
</comment>
<dbReference type="InterPro" id="IPR001347">
    <property type="entry name" value="SIS_dom"/>
</dbReference>
<dbReference type="GO" id="GO:0004857">
    <property type="term" value="F:enzyme inhibitor activity"/>
    <property type="evidence" value="ECO:0007669"/>
    <property type="project" value="TreeGrafter"/>
</dbReference>
<evidence type="ECO:0000259" key="2">
    <source>
        <dbReference type="Pfam" id="PF22198"/>
    </source>
</evidence>